<evidence type="ECO:0000313" key="6">
    <source>
        <dbReference type="Proteomes" id="UP000694621"/>
    </source>
</evidence>
<protein>
    <recommendedName>
        <fullName evidence="4">Fcf2 pre-rRNA processing C-terminal domain-containing protein</fullName>
    </recommendedName>
</protein>
<evidence type="ECO:0000256" key="1">
    <source>
        <dbReference type="ARBA" id="ARBA00004604"/>
    </source>
</evidence>
<dbReference type="InterPro" id="IPR039883">
    <property type="entry name" value="Fcf2/DNTTIP2"/>
</dbReference>
<dbReference type="GO" id="GO:0005730">
    <property type="term" value="C:nucleolus"/>
    <property type="evidence" value="ECO:0007669"/>
    <property type="project" value="UniProtKB-SubCell"/>
</dbReference>
<dbReference type="GO" id="GO:0006396">
    <property type="term" value="P:RNA processing"/>
    <property type="evidence" value="ECO:0007669"/>
    <property type="project" value="TreeGrafter"/>
</dbReference>
<reference evidence="5" key="1">
    <citation type="submission" date="2025-08" db="UniProtKB">
        <authorList>
            <consortium name="Ensembl"/>
        </authorList>
    </citation>
    <scope>IDENTIFICATION</scope>
</reference>
<feature type="transmembrane region" description="Helical" evidence="3">
    <location>
        <begin position="45"/>
        <end position="67"/>
    </location>
</feature>
<dbReference type="AlphaFoldDB" id="A0A8B9HT14"/>
<sequence>MKAPELTEELKNDLKALKMRSVMDPKRFYKKNDREGFPKYFQVRIYPVLLLFYKMTYIFKLGFFYLFDKTIVVHYLVGSQPFTTHVKLTFELSLYALYTKSKKKKKKKK</sequence>
<keyword evidence="3" id="KW-1133">Transmembrane helix</keyword>
<proteinExistence type="predicted"/>
<evidence type="ECO:0000313" key="5">
    <source>
        <dbReference type="Ensembl" id="ENSAMXP00005017275.1"/>
    </source>
</evidence>
<dbReference type="Proteomes" id="UP000694621">
    <property type="component" value="Unplaced"/>
</dbReference>
<evidence type="ECO:0000259" key="4">
    <source>
        <dbReference type="Pfam" id="PF08698"/>
    </source>
</evidence>
<dbReference type="PANTHER" id="PTHR21686">
    <property type="entry name" value="DEOXYNUCLEOTIDYLTRANSFERASE TERMINAL-INTERACTING PROTEIN 2"/>
    <property type="match status" value="1"/>
</dbReference>
<organism evidence="5 6">
    <name type="scientific">Astyanax mexicanus</name>
    <name type="common">Blind cave fish</name>
    <name type="synonym">Astyanax fasciatus mexicanus</name>
    <dbReference type="NCBI Taxonomy" id="7994"/>
    <lineage>
        <taxon>Eukaryota</taxon>
        <taxon>Metazoa</taxon>
        <taxon>Chordata</taxon>
        <taxon>Craniata</taxon>
        <taxon>Vertebrata</taxon>
        <taxon>Euteleostomi</taxon>
        <taxon>Actinopterygii</taxon>
        <taxon>Neopterygii</taxon>
        <taxon>Teleostei</taxon>
        <taxon>Ostariophysi</taxon>
        <taxon>Characiformes</taxon>
        <taxon>Characoidei</taxon>
        <taxon>Acestrorhamphidae</taxon>
        <taxon>Acestrorhamphinae</taxon>
        <taxon>Astyanax</taxon>
    </lineage>
</organism>
<comment type="subcellular location">
    <subcellularLocation>
        <location evidence="1">Nucleus</location>
        <location evidence="1">Nucleolus</location>
    </subcellularLocation>
</comment>
<evidence type="ECO:0000256" key="2">
    <source>
        <dbReference type="ARBA" id="ARBA00023242"/>
    </source>
</evidence>
<evidence type="ECO:0000256" key="3">
    <source>
        <dbReference type="SAM" id="Phobius"/>
    </source>
</evidence>
<feature type="domain" description="Fcf2 pre-rRNA processing C-terminal" evidence="4">
    <location>
        <begin position="1"/>
        <end position="43"/>
    </location>
</feature>
<dbReference type="Pfam" id="PF08698">
    <property type="entry name" value="Fcf2"/>
    <property type="match status" value="1"/>
</dbReference>
<dbReference type="PANTHER" id="PTHR21686:SF12">
    <property type="entry name" value="DEOXYNUCLEOTIDYLTRANSFERASE TERMINAL-INTERACTING PROTEIN 2"/>
    <property type="match status" value="1"/>
</dbReference>
<dbReference type="Ensembl" id="ENSAMXT00005019086.1">
    <property type="protein sequence ID" value="ENSAMXP00005017275.1"/>
    <property type="gene ID" value="ENSAMXG00005009012.1"/>
</dbReference>
<keyword evidence="3" id="KW-0812">Transmembrane</keyword>
<dbReference type="GO" id="GO:0003723">
    <property type="term" value="F:RNA binding"/>
    <property type="evidence" value="ECO:0007669"/>
    <property type="project" value="TreeGrafter"/>
</dbReference>
<accession>A0A8B9HT14</accession>
<dbReference type="InterPro" id="IPR014810">
    <property type="entry name" value="Fcf2_C"/>
</dbReference>
<keyword evidence="2" id="KW-0539">Nucleus</keyword>
<name>A0A8B9HT14_ASTMX</name>
<keyword evidence="3" id="KW-0472">Membrane</keyword>